<feature type="compositionally biased region" description="Low complexity" evidence="3">
    <location>
        <begin position="32"/>
        <end position="53"/>
    </location>
</feature>
<dbReference type="Proteomes" id="UP000198341">
    <property type="component" value="Chromosome 12"/>
</dbReference>
<name>K8EM27_9CHLO</name>
<dbReference type="GO" id="GO:0005634">
    <property type="term" value="C:nucleus"/>
    <property type="evidence" value="ECO:0007669"/>
    <property type="project" value="TreeGrafter"/>
</dbReference>
<dbReference type="Gene3D" id="3.40.50.12390">
    <property type="match status" value="1"/>
</dbReference>
<dbReference type="GeneID" id="19012617"/>
<reference evidence="5 6" key="1">
    <citation type="submission" date="2011-10" db="EMBL/GenBank/DDBJ databases">
        <authorList>
            <person name="Genoscope - CEA"/>
        </authorList>
    </citation>
    <scope>NUCLEOTIDE SEQUENCE [LARGE SCALE GENOMIC DNA]</scope>
    <source>
        <strain evidence="5 6">RCC 1105</strain>
    </source>
</reference>
<dbReference type="OrthoDB" id="496718at2759"/>
<evidence type="ECO:0000313" key="6">
    <source>
        <dbReference type="Proteomes" id="UP000198341"/>
    </source>
</evidence>
<feature type="region of interest" description="Disordered" evidence="3">
    <location>
        <begin position="929"/>
        <end position="1002"/>
    </location>
</feature>
<evidence type="ECO:0000256" key="1">
    <source>
        <dbReference type="ARBA" id="ARBA00038299"/>
    </source>
</evidence>
<feature type="coiled-coil region" evidence="2">
    <location>
        <begin position="800"/>
        <end position="827"/>
    </location>
</feature>
<sequence>MGISGFNKMMQKEFKKSFAQPKTDGGKNYKKNSNNNNNRSNSNFTSSSSSSSSLHDIKSAYKLDPRRLASFDHVYVDVNNVLHVAAHHTKTESAFYKKLFGLLTGIIRRTRPRHSITFALDGPAPMAKTITQRRRRVRLSSGEREPLSTDLSRMMKLGITPGSRLALKVDRAIEYYIASKVHREDFGPDILYELSGTTVPGEGEIKLVRAMQLRQENPNFQNHTHCVVSEDSDAILLALTVNPTMDVFVSGAQRLVFSARMFNEELAMSLNPNSKVLSAENNLSGVGGAGAGSKSKRQAKREMEMNEYNQKRGGGSGGESQALHAKGSNNNSNNSSSENRSSDEGDDGQLWWDGILPDRKKRPKEYAQELSAIRRDFVGLSVMSGNDYISGSRFGVKFSWRNYVRVRSCKMFKGRNRLFPGPPSNTKDPLFQLRLERDRRSQPMTGMDDTVNWAMLKAVAGTLLNPNYLDWLEENDASAFKHTSKYASPLAKDMVTIKDFSINYSTLANMPAEDFAHVWNNFSDVNENNDSSVKRVYDYMYGVEWVLATYHAGECADFSFYTLYDSSSRPRLVNQVGGLGGNDLLDYASIPDTFDKNCDPLRDKTRAEAVFYNKAPITPLAYSLAVIPRGGRAQLCKGIQALVDPDSPLRELFVCDYCARCIKHRIKVAPLERTLQQQLSGNRTAKALGGLKNKSADTVKRNEPKQNQSKKSGNTSRIDELLARKSPMYVEVLNDGDESDDDISDVIIIEDEEGDDDIEDEDEEGSVKVFLSTDDDDDDEVSDDTVDASEYEDPPLEFPSKKTYKSYEEVRDELRRLNRNHLQHVKNAYVHVDKPPMSLPSLEAAVARLSADEALSKDEEVLRTIGSPVLYWKRKVLDTKDVEEQDFYTTREMEAWRSTITPPGCKSLTEGVTSIRRYDGDVAQVGIISSNNRRDSRSSERNLRRLHESNSNSNNNGRRQISPPKGSSREDEEDEFHLRRRRGEVVRDARIQSHQKLRRRRQ</sequence>
<protein>
    <recommendedName>
        <fullName evidence="4">Xrn1 N-terminal domain-containing protein</fullName>
    </recommendedName>
</protein>
<organism evidence="5 6">
    <name type="scientific">Bathycoccus prasinos</name>
    <dbReference type="NCBI Taxonomy" id="41875"/>
    <lineage>
        <taxon>Eukaryota</taxon>
        <taxon>Viridiplantae</taxon>
        <taxon>Chlorophyta</taxon>
        <taxon>Mamiellophyceae</taxon>
        <taxon>Mamiellales</taxon>
        <taxon>Bathycoccaceae</taxon>
        <taxon>Bathycoccus</taxon>
    </lineage>
</organism>
<gene>
    <name evidence="5" type="ordered locus">Bathy12g00120</name>
</gene>
<dbReference type="GO" id="GO:0000956">
    <property type="term" value="P:nuclear-transcribed mRNA catabolic process"/>
    <property type="evidence" value="ECO:0007669"/>
    <property type="project" value="TreeGrafter"/>
</dbReference>
<dbReference type="eggNOG" id="KOG2044">
    <property type="taxonomic scope" value="Eukaryota"/>
</dbReference>
<dbReference type="InterPro" id="IPR004859">
    <property type="entry name" value="Xrn1_N"/>
</dbReference>
<evidence type="ECO:0000256" key="3">
    <source>
        <dbReference type="SAM" id="MobiDB-lite"/>
    </source>
</evidence>
<dbReference type="Pfam" id="PF03159">
    <property type="entry name" value="XRN_N"/>
    <property type="match status" value="1"/>
</dbReference>
<feature type="compositionally biased region" description="Basic residues" evidence="3">
    <location>
        <begin position="993"/>
        <end position="1002"/>
    </location>
</feature>
<feature type="compositionally biased region" description="Polar residues" evidence="3">
    <location>
        <begin position="705"/>
        <end position="716"/>
    </location>
</feature>
<keyword evidence="6" id="KW-1185">Reference proteome</keyword>
<dbReference type="PANTHER" id="PTHR12341">
    <property type="entry name" value="5'-&gt;3' EXORIBONUCLEASE"/>
    <property type="match status" value="1"/>
</dbReference>
<dbReference type="STRING" id="41875.K8EM27"/>
<feature type="region of interest" description="Disordered" evidence="3">
    <location>
        <begin position="769"/>
        <end position="797"/>
    </location>
</feature>
<evidence type="ECO:0000313" key="5">
    <source>
        <dbReference type="EMBL" id="CCO19024.1"/>
    </source>
</evidence>
<dbReference type="GO" id="GO:0003723">
    <property type="term" value="F:RNA binding"/>
    <property type="evidence" value="ECO:0007669"/>
    <property type="project" value="TreeGrafter"/>
</dbReference>
<proteinExistence type="inferred from homology"/>
<dbReference type="InterPro" id="IPR027073">
    <property type="entry name" value="5_3_exoribonuclease"/>
</dbReference>
<feature type="compositionally biased region" description="Basic and acidic residues" evidence="3">
    <location>
        <begin position="694"/>
        <end position="704"/>
    </location>
</feature>
<dbReference type="EMBL" id="FO082267">
    <property type="protein sequence ID" value="CCO19024.1"/>
    <property type="molecule type" value="Genomic_DNA"/>
</dbReference>
<feature type="region of interest" description="Disordered" evidence="3">
    <location>
        <begin position="15"/>
        <end position="53"/>
    </location>
</feature>
<feature type="domain" description="Xrn1 N-terminal" evidence="4">
    <location>
        <begin position="1"/>
        <end position="241"/>
    </location>
</feature>
<evidence type="ECO:0000259" key="4">
    <source>
        <dbReference type="Pfam" id="PF03159"/>
    </source>
</evidence>
<feature type="region of interest" description="Disordered" evidence="3">
    <location>
        <begin position="283"/>
        <end position="351"/>
    </location>
</feature>
<dbReference type="AlphaFoldDB" id="K8EM27"/>
<accession>K8EM27</accession>
<feature type="compositionally biased region" description="Acidic residues" evidence="3">
    <location>
        <begin position="773"/>
        <end position="795"/>
    </location>
</feature>
<dbReference type="RefSeq" id="XP_007509909.1">
    <property type="nucleotide sequence ID" value="XM_007509847.1"/>
</dbReference>
<dbReference type="GO" id="GO:0004534">
    <property type="term" value="F:5'-3' RNA exonuclease activity"/>
    <property type="evidence" value="ECO:0007669"/>
    <property type="project" value="TreeGrafter"/>
</dbReference>
<feature type="compositionally biased region" description="Basic and acidic residues" evidence="3">
    <location>
        <begin position="932"/>
        <end position="948"/>
    </location>
</feature>
<dbReference type="PANTHER" id="PTHR12341:SF7">
    <property type="entry name" value="5'-3' EXORIBONUCLEASE 1"/>
    <property type="match status" value="1"/>
</dbReference>
<feature type="region of interest" description="Disordered" evidence="3">
    <location>
        <begin position="686"/>
        <end position="720"/>
    </location>
</feature>
<evidence type="ECO:0000256" key="2">
    <source>
        <dbReference type="SAM" id="Coils"/>
    </source>
</evidence>
<comment type="similarity">
    <text evidence="1">Belongs to the 5'-3' exonuclease family.</text>
</comment>
<dbReference type="KEGG" id="bpg:Bathy12g00120"/>
<feature type="compositionally biased region" description="Low complexity" evidence="3">
    <location>
        <begin position="328"/>
        <end position="339"/>
    </location>
</feature>
<keyword evidence="2" id="KW-0175">Coiled coil</keyword>